<organism evidence="2 3">
    <name type="scientific">Pseudomonas oryzae</name>
    <dbReference type="NCBI Taxonomy" id="1392877"/>
    <lineage>
        <taxon>Bacteria</taxon>
        <taxon>Pseudomonadati</taxon>
        <taxon>Pseudomonadota</taxon>
        <taxon>Gammaproteobacteria</taxon>
        <taxon>Pseudomonadales</taxon>
        <taxon>Pseudomonadaceae</taxon>
        <taxon>Pseudomonas</taxon>
    </lineage>
</organism>
<dbReference type="RefSeq" id="WP_090350901.1">
    <property type="nucleotide sequence ID" value="NZ_LT629751.1"/>
</dbReference>
<sequence>MTDEEYRHASLAVLREIRDGQREILAQLAAQRALAEEQLARSREKVEESIGLQKLALQRQSAITRIAVPGILVCITAIAYLVLRYF</sequence>
<dbReference type="OrthoDB" id="6902192at2"/>
<reference evidence="3" key="1">
    <citation type="submission" date="2016-10" db="EMBL/GenBank/DDBJ databases">
        <authorList>
            <person name="Varghese N."/>
            <person name="Submissions S."/>
        </authorList>
    </citation>
    <scope>NUCLEOTIDE SEQUENCE [LARGE SCALE GENOMIC DNA]</scope>
    <source>
        <strain evidence="3">KCTC 32247</strain>
    </source>
</reference>
<keyword evidence="3" id="KW-1185">Reference proteome</keyword>
<name>A0A1H1XQJ6_9PSED</name>
<keyword evidence="1" id="KW-0812">Transmembrane</keyword>
<accession>A0A1H1XQJ6</accession>
<dbReference type="Proteomes" id="UP000243359">
    <property type="component" value="Chromosome I"/>
</dbReference>
<dbReference type="AlphaFoldDB" id="A0A1H1XQJ6"/>
<evidence type="ECO:0000313" key="3">
    <source>
        <dbReference type="Proteomes" id="UP000243359"/>
    </source>
</evidence>
<keyword evidence="1" id="KW-1133">Transmembrane helix</keyword>
<keyword evidence="1" id="KW-0472">Membrane</keyword>
<dbReference type="EMBL" id="LT629751">
    <property type="protein sequence ID" value="SDT11495.1"/>
    <property type="molecule type" value="Genomic_DNA"/>
</dbReference>
<proteinExistence type="predicted"/>
<evidence type="ECO:0000256" key="1">
    <source>
        <dbReference type="SAM" id="Phobius"/>
    </source>
</evidence>
<dbReference type="STRING" id="1392877.SAMN05216221_3512"/>
<gene>
    <name evidence="2" type="ORF">SAMN05216221_3512</name>
</gene>
<protein>
    <submittedName>
        <fullName evidence="2">Uncharacterized protein</fullName>
    </submittedName>
</protein>
<evidence type="ECO:0000313" key="2">
    <source>
        <dbReference type="EMBL" id="SDT11495.1"/>
    </source>
</evidence>
<feature type="transmembrane region" description="Helical" evidence="1">
    <location>
        <begin position="62"/>
        <end position="83"/>
    </location>
</feature>